<reference evidence="1" key="2">
    <citation type="submission" date="2016-06" db="EMBL/GenBank/DDBJ databases">
        <title>The genome of a short-lived fish provides insights into sex chromosome evolution and the genetic control of aging.</title>
        <authorList>
            <person name="Reichwald K."/>
            <person name="Felder M."/>
            <person name="Petzold A."/>
            <person name="Koch P."/>
            <person name="Groth M."/>
            <person name="Platzer M."/>
        </authorList>
    </citation>
    <scope>NUCLEOTIDE SEQUENCE</scope>
    <source>
        <tissue evidence="1">Brain</tissue>
    </source>
</reference>
<reference evidence="1" key="1">
    <citation type="submission" date="2016-05" db="EMBL/GenBank/DDBJ databases">
        <authorList>
            <person name="Lavstsen T."/>
            <person name="Jespersen J.S."/>
        </authorList>
    </citation>
    <scope>NUCLEOTIDE SEQUENCE</scope>
    <source>
        <tissue evidence="1">Brain</tissue>
    </source>
</reference>
<dbReference type="AlphaFoldDB" id="A0A1A7YE75"/>
<evidence type="ECO:0000313" key="1">
    <source>
        <dbReference type="EMBL" id="SBP28832.1"/>
    </source>
</evidence>
<accession>A0A1A7YE75</accession>
<gene>
    <name evidence="1" type="primary">THBD</name>
</gene>
<organism evidence="1">
    <name type="scientific">Iconisemion striatum</name>
    <dbReference type="NCBI Taxonomy" id="60296"/>
    <lineage>
        <taxon>Eukaryota</taxon>
        <taxon>Metazoa</taxon>
        <taxon>Chordata</taxon>
        <taxon>Craniata</taxon>
        <taxon>Vertebrata</taxon>
        <taxon>Euteleostomi</taxon>
        <taxon>Actinopterygii</taxon>
        <taxon>Neopterygii</taxon>
        <taxon>Teleostei</taxon>
        <taxon>Neoteleostei</taxon>
        <taxon>Acanthomorphata</taxon>
        <taxon>Ovalentaria</taxon>
        <taxon>Atherinomorphae</taxon>
        <taxon>Cyprinodontiformes</taxon>
        <taxon>Nothobranchiidae</taxon>
        <taxon>Iconisemion</taxon>
    </lineage>
</organism>
<feature type="non-terminal residue" evidence="1">
    <location>
        <position position="1"/>
    </location>
</feature>
<sequence>CLELTWDSVRRGRRAAAPWGPPGLLARRVIVYIGSRATATQTTSKHYTLL</sequence>
<protein>
    <submittedName>
        <fullName evidence="1">Thrombomodulin</fullName>
    </submittedName>
</protein>
<name>A0A1A7YE75_9TELE</name>
<dbReference type="EMBL" id="HADX01006600">
    <property type="protein sequence ID" value="SBP28832.1"/>
    <property type="molecule type" value="Transcribed_RNA"/>
</dbReference>
<proteinExistence type="predicted"/>